<evidence type="ECO:0000313" key="7">
    <source>
        <dbReference type="Proteomes" id="UP001589774"/>
    </source>
</evidence>
<dbReference type="Gene3D" id="2.60.40.1120">
    <property type="entry name" value="Carboxypeptidase-like, regulatory domain"/>
    <property type="match status" value="1"/>
</dbReference>
<evidence type="ECO:0000256" key="1">
    <source>
        <dbReference type="ARBA" id="ARBA00004442"/>
    </source>
</evidence>
<keyword evidence="3" id="KW-0998">Cell outer membrane</keyword>
<dbReference type="InterPro" id="IPR008969">
    <property type="entry name" value="CarboxyPept-like_regulatory"/>
</dbReference>
<dbReference type="SUPFAM" id="SSF56935">
    <property type="entry name" value="Porins"/>
    <property type="match status" value="1"/>
</dbReference>
<evidence type="ECO:0000259" key="5">
    <source>
        <dbReference type="Pfam" id="PF14905"/>
    </source>
</evidence>
<evidence type="ECO:0000256" key="4">
    <source>
        <dbReference type="SAM" id="MobiDB-lite"/>
    </source>
</evidence>
<feature type="compositionally biased region" description="Gly residues" evidence="4">
    <location>
        <begin position="290"/>
        <end position="305"/>
    </location>
</feature>
<reference evidence="6 7" key="1">
    <citation type="submission" date="2024-09" db="EMBL/GenBank/DDBJ databases">
        <authorList>
            <person name="Sun Q."/>
            <person name="Mori K."/>
        </authorList>
    </citation>
    <scope>NUCLEOTIDE SEQUENCE [LARGE SCALE GENOMIC DNA]</scope>
    <source>
        <strain evidence="6 7">CCM 7765</strain>
    </source>
</reference>
<organism evidence="6 7">
    <name type="scientific">Olivibacter oleidegradans</name>
    <dbReference type="NCBI Taxonomy" id="760123"/>
    <lineage>
        <taxon>Bacteria</taxon>
        <taxon>Pseudomonadati</taxon>
        <taxon>Bacteroidota</taxon>
        <taxon>Sphingobacteriia</taxon>
        <taxon>Sphingobacteriales</taxon>
        <taxon>Sphingobacteriaceae</taxon>
        <taxon>Olivibacter</taxon>
    </lineage>
</organism>
<dbReference type="SUPFAM" id="SSF49464">
    <property type="entry name" value="Carboxypeptidase regulatory domain-like"/>
    <property type="match status" value="1"/>
</dbReference>
<name>A0ABV6HCW3_9SPHI</name>
<sequence>MRQIHLRVVICLIFCFSFFSGFSQHKIIGTVVDSADGIGLQGARISLLNTGDSIIKQAVAQVNGRFVIDQLPSADYTLLLTYIGYKQSKRRIKIADRDLELKFPLTTSFTMLDAVNITVAPPPVLVKGDTTEFSAAAYKTEAYADADALVAQIPGVEIDADGKIKAQGEDVQKIIVDGKEFFSSDPAVALKTLPADVIDKIQLIDEKSEQSKLTGFDDGNRRKIINIVTKPEKRRGYFGRMAGAIGNQERYNTGGFLNAFKGDRRISGNILSNNINQGSFSSNELVGASSRGGRGGDGGSGGGIGPNHRIALNYNNTWWKEVEFNADYHFNTSDKDLIRTANREVLMADEANQFNISSQQTNRTNQGHAASIRVVYKRDSTQRLTVNPRINFNSGKTTNTNNTRTQDILQQLINTSDRENRGNNHAFTLGGSIDYGLRLSSEGRSVSAHLENNYNRNTNEAFALSYNTFYDSGTMSRSDTVNNRNDSRSNSTLWNARLTYTEPFGAHARLMGNASYRSNNSYSDRRMYDFLLETGQYSELNRELSNEFRNDYKFYGAGLNYQYSSESFLVDLGIDYQQAKMANDRIFPEVTSASHQFVNYLPNANLMYRFSRDRRVRFNYNTSTNPPNVLQLQDVVNNQNPLNITGGNPNLKQEFRHAFSLHYNSVNRESGANFSVGVNGELTNNRIVNSTIIAAVDTFILDNVLLGKGAQFTRPVNVNGYYSVRANSSFGIPIEALKINLNANTTVHHNRDVGILNELVTHTNTFGINQRIGINSNISRKIIFSLSYSGNYNMVRNNSNRDLSNNSYNQQIRNDITYIFWKGLRVASSLNYRYNTGLAAGYDQSFLLWNASIGKKLFKKEQAEITLTAFDLLNSNTQITRNITERYIEDSQSNILQQYFLLSFTYNLRQFGGGGGGRGMRLTR</sequence>
<feature type="domain" description="Outer membrane protein beta-barrel" evidence="5">
    <location>
        <begin position="440"/>
        <end position="906"/>
    </location>
</feature>
<keyword evidence="7" id="KW-1185">Reference proteome</keyword>
<protein>
    <submittedName>
        <fullName evidence="6">TonB-dependent receptor</fullName>
    </submittedName>
</protein>
<dbReference type="EMBL" id="JBHLWO010000001">
    <property type="protein sequence ID" value="MFC0316726.1"/>
    <property type="molecule type" value="Genomic_DNA"/>
</dbReference>
<dbReference type="Proteomes" id="UP001589774">
    <property type="component" value="Unassembled WGS sequence"/>
</dbReference>
<comment type="subcellular location">
    <subcellularLocation>
        <location evidence="1">Cell outer membrane</location>
    </subcellularLocation>
</comment>
<dbReference type="Pfam" id="PF13620">
    <property type="entry name" value="CarboxypepD_reg"/>
    <property type="match status" value="1"/>
</dbReference>
<dbReference type="Gene3D" id="2.40.170.20">
    <property type="entry name" value="TonB-dependent receptor, beta-barrel domain"/>
    <property type="match status" value="1"/>
</dbReference>
<feature type="region of interest" description="Disordered" evidence="4">
    <location>
        <begin position="285"/>
        <end position="307"/>
    </location>
</feature>
<dbReference type="InterPro" id="IPR036942">
    <property type="entry name" value="Beta-barrel_TonB_sf"/>
</dbReference>
<dbReference type="RefSeq" id="WP_149104980.1">
    <property type="nucleotide sequence ID" value="NZ_JBHLWO010000001.1"/>
</dbReference>
<keyword evidence="2" id="KW-0472">Membrane</keyword>
<evidence type="ECO:0000313" key="6">
    <source>
        <dbReference type="EMBL" id="MFC0316726.1"/>
    </source>
</evidence>
<evidence type="ECO:0000256" key="2">
    <source>
        <dbReference type="ARBA" id="ARBA00023136"/>
    </source>
</evidence>
<accession>A0ABV6HCW3</accession>
<evidence type="ECO:0000256" key="3">
    <source>
        <dbReference type="ARBA" id="ARBA00023237"/>
    </source>
</evidence>
<keyword evidence="6" id="KW-0675">Receptor</keyword>
<proteinExistence type="predicted"/>
<gene>
    <name evidence="6" type="ORF">ACFFI0_00345</name>
</gene>
<comment type="caution">
    <text evidence="6">The sequence shown here is derived from an EMBL/GenBank/DDBJ whole genome shotgun (WGS) entry which is preliminary data.</text>
</comment>
<dbReference type="InterPro" id="IPR041700">
    <property type="entry name" value="OMP_b-brl_3"/>
</dbReference>
<dbReference type="Pfam" id="PF14905">
    <property type="entry name" value="OMP_b-brl_3"/>
    <property type="match status" value="1"/>
</dbReference>